<organism evidence="2 3">
    <name type="scientific">Actinomadura nitritigenes</name>
    <dbReference type="NCBI Taxonomy" id="134602"/>
    <lineage>
        <taxon>Bacteria</taxon>
        <taxon>Bacillati</taxon>
        <taxon>Actinomycetota</taxon>
        <taxon>Actinomycetes</taxon>
        <taxon>Streptosporangiales</taxon>
        <taxon>Thermomonosporaceae</taxon>
        <taxon>Actinomadura</taxon>
    </lineage>
</organism>
<dbReference type="NCBIfam" id="NF038083">
    <property type="entry name" value="CU044_5270_fam"/>
    <property type="match status" value="1"/>
</dbReference>
<evidence type="ECO:0000313" key="3">
    <source>
        <dbReference type="Proteomes" id="UP000666915"/>
    </source>
</evidence>
<evidence type="ECO:0000313" key="2">
    <source>
        <dbReference type="EMBL" id="MBO2436436.1"/>
    </source>
</evidence>
<evidence type="ECO:0000256" key="1">
    <source>
        <dbReference type="SAM" id="MobiDB-lite"/>
    </source>
</evidence>
<feature type="region of interest" description="Disordered" evidence="1">
    <location>
        <begin position="177"/>
        <end position="201"/>
    </location>
</feature>
<accession>A0ABS3QR49</accession>
<proteinExistence type="predicted"/>
<protein>
    <submittedName>
        <fullName evidence="2">CU044_5270 family protein</fullName>
    </submittedName>
</protein>
<feature type="compositionally biased region" description="Basic and acidic residues" evidence="1">
    <location>
        <begin position="177"/>
        <end position="188"/>
    </location>
</feature>
<name>A0ABS3QR49_9ACTN</name>
<dbReference type="InterPro" id="IPR047789">
    <property type="entry name" value="CU044_5270-like"/>
</dbReference>
<feature type="region of interest" description="Disordered" evidence="1">
    <location>
        <begin position="308"/>
        <end position="330"/>
    </location>
</feature>
<comment type="caution">
    <text evidence="2">The sequence shown here is derived from an EMBL/GenBank/DDBJ whole genome shotgun (WGS) entry which is preliminary data.</text>
</comment>
<reference evidence="2 3" key="1">
    <citation type="submission" date="2021-03" db="EMBL/GenBank/DDBJ databases">
        <authorList>
            <person name="Kanchanasin P."/>
            <person name="Saeng-In P."/>
            <person name="Phongsopitanun W."/>
            <person name="Yuki M."/>
            <person name="Kudo T."/>
            <person name="Ohkuma M."/>
            <person name="Tanasupawat S."/>
        </authorList>
    </citation>
    <scope>NUCLEOTIDE SEQUENCE [LARGE SCALE GENOMIC DNA]</scope>
    <source>
        <strain evidence="2 3">L46</strain>
    </source>
</reference>
<gene>
    <name evidence="2" type="ORF">J4557_02785</name>
</gene>
<dbReference type="Proteomes" id="UP000666915">
    <property type="component" value="Unassembled WGS sequence"/>
</dbReference>
<dbReference type="EMBL" id="JAGEOK010000002">
    <property type="protein sequence ID" value="MBO2436436.1"/>
    <property type="molecule type" value="Genomic_DNA"/>
</dbReference>
<keyword evidence="3" id="KW-1185">Reference proteome</keyword>
<dbReference type="RefSeq" id="WP_208264735.1">
    <property type="nucleotide sequence ID" value="NZ_BAAAGM010000032.1"/>
</dbReference>
<sequence length="353" mass="37629">MNDLMPPPRRDMPHVEARRAHLLRETRERRAAPAHRTVPRWTYGGLGAVLAAGGVAAAVALVPAGGDGGAVRNGPGRYENVAATEVFGRASQAAAAQPDLHPRPDQFVYTRSKAFQSAPAGARGGGARQWTDREDWLSADGRRPGVVVETGAGDTLGRMWVCRGSADYDRREADAKAHGHQPKVDLADPPKGCRNQPAVRGGLPADAKAMRAWLYRHAKPGAPSDVGAFLALGDALRSGYIGSTTLAALFEAGKTIRGVTVTRNAVDTAGRRGIAVGQTWRGDRHELIFDPRTYRYLGERLLVDHRDTVTPTPGAPSNGVTPPTGTGLKDGTVLSGYAQIRVAITDRVMQPPR</sequence>